<gene>
    <name evidence="1" type="ORF">A2J07_01045</name>
</gene>
<dbReference type="Proteomes" id="UP000075816">
    <property type="component" value="Unassembled WGS sequence"/>
</dbReference>
<dbReference type="AlphaFoldDB" id="A0A162J8Y3"/>
<accession>A0A162J8Y3</accession>
<name>A0A162J8Y3_9FUSO</name>
<protein>
    <submittedName>
        <fullName evidence="1">Uncharacterized protein</fullName>
    </submittedName>
</protein>
<proteinExistence type="predicted"/>
<evidence type="ECO:0000313" key="1">
    <source>
        <dbReference type="EMBL" id="KYL05355.1"/>
    </source>
</evidence>
<comment type="caution">
    <text evidence="1">The sequence shown here is derived from an EMBL/GenBank/DDBJ whole genome shotgun (WGS) entry which is preliminary data.</text>
</comment>
<organism evidence="1 2">
    <name type="scientific">Fusobacterium necrophorum subsp. funduliforme</name>
    <dbReference type="NCBI Taxonomy" id="143387"/>
    <lineage>
        <taxon>Bacteria</taxon>
        <taxon>Fusobacteriati</taxon>
        <taxon>Fusobacteriota</taxon>
        <taxon>Fusobacteriia</taxon>
        <taxon>Fusobacteriales</taxon>
        <taxon>Fusobacteriaceae</taxon>
        <taxon>Fusobacterium</taxon>
    </lineage>
</organism>
<reference evidence="1 2" key="1">
    <citation type="submission" date="2016-03" db="EMBL/GenBank/DDBJ databases">
        <title>Comparative genomics of human isolates of Fusobacterium necrophorum.</title>
        <authorList>
            <person name="Jensen A."/>
            <person name="Bank S."/>
            <person name="Andersen P.S."/>
            <person name="Kristensen L.H."/>
            <person name="Prag J."/>
        </authorList>
    </citation>
    <scope>NUCLEOTIDE SEQUENCE [LARGE SCALE GENOMIC DNA]</scope>
    <source>
        <strain evidence="1 2">LS_1264</strain>
    </source>
</reference>
<evidence type="ECO:0000313" key="2">
    <source>
        <dbReference type="Proteomes" id="UP000075816"/>
    </source>
</evidence>
<dbReference type="RefSeq" id="WP_062680942.1">
    <property type="nucleotide sequence ID" value="NZ_CAXOUF010000029.1"/>
</dbReference>
<sequence>MNLLEIQSYTNDFNKLQQDIENLNFEIKELLLQKADKEERNRNQFQKRLLEIKKIEENIKSKMDNKYFKFIKHYDFLDAKEKNITLYNMEINEELGCLTRRVNTEQEISPNEIQFSNDKKTLHYFFKNSDISNAIYYSFYRVAGNGLPIVPKHIYIRYKEHMDNLYEPYFRYYNRNNKKSFVTTVLFEPKKINEVIFEFEHPINTENASCKLLSRSYSDNNKVDILIENPYKIKTFNITKKSSEVIPLIFQYTEDGFTFKDITFSKELEGIIPLEKNRAFTLRILSDNDKLIAKKEKTIEFEEKFSKEIHTGFGIYQLPLGEKISFETIEIIFPTSSVEKIKNDLGENHKIVEKFLNEKEQIYFLLKNFLKTNSENKRNEKLKYVDNINILQSDNDLANFFFDKNTNTLCTSSFFDKYPFFIKYQHQKENEDFSQNYFTNILFEFSLKG</sequence>
<dbReference type="EMBL" id="LVEA01000001">
    <property type="protein sequence ID" value="KYL05355.1"/>
    <property type="molecule type" value="Genomic_DNA"/>
</dbReference>